<protein>
    <recommendedName>
        <fullName evidence="1">Bacterial CdiA-CT RNAse A domain-containing protein</fullName>
    </recommendedName>
</protein>
<evidence type="ECO:0000259" key="1">
    <source>
        <dbReference type="Pfam" id="PF18431"/>
    </source>
</evidence>
<reference evidence="2 3" key="1">
    <citation type="journal article" date="2020" name="Front. Microbiol.">
        <title>Genetic Organization of the aprX-lipA2 Operon Affects the Proteolytic Potential of Pseudomonas Species in Milk.</title>
        <authorList>
            <person name="Maier C."/>
            <person name="Huptas C."/>
            <person name="von Neubeck M."/>
            <person name="Scherer S."/>
            <person name="Wenning M."/>
            <person name="Lucking G."/>
        </authorList>
    </citation>
    <scope>NUCLEOTIDE SEQUENCE [LARGE SCALE GENOMIC DNA]</scope>
    <source>
        <strain evidence="2 3">WS 4671</strain>
    </source>
</reference>
<dbReference type="KEGG" id="pvr:PverR02_01885"/>
<gene>
    <name evidence="2" type="ORF">HBO43_07085</name>
</gene>
<comment type="caution">
    <text evidence="2">The sequence shown here is derived from an EMBL/GenBank/DDBJ whole genome shotgun (WGS) entry which is preliminary data.</text>
</comment>
<dbReference type="AlphaFoldDB" id="A0A7Y0ZR48"/>
<dbReference type="OrthoDB" id="6832592at2"/>
<evidence type="ECO:0000313" key="3">
    <source>
        <dbReference type="Proteomes" id="UP000552560"/>
    </source>
</evidence>
<feature type="domain" description="Bacterial CdiA-CT RNAse A" evidence="1">
    <location>
        <begin position="164"/>
        <end position="277"/>
    </location>
</feature>
<name>A0A7Y0ZR48_PSEVE</name>
<dbReference type="Proteomes" id="UP000552560">
    <property type="component" value="Unassembled WGS sequence"/>
</dbReference>
<dbReference type="RefSeq" id="WP_057003619.1">
    <property type="nucleotide sequence ID" value="NZ_CP018420.1"/>
</dbReference>
<dbReference type="EMBL" id="JAAQWE010000005">
    <property type="protein sequence ID" value="NMX96359.1"/>
    <property type="molecule type" value="Genomic_DNA"/>
</dbReference>
<dbReference type="GeneID" id="47553882"/>
<dbReference type="Pfam" id="PF18431">
    <property type="entry name" value="RNAse_A_bac"/>
    <property type="match status" value="1"/>
</dbReference>
<organism evidence="2 3">
    <name type="scientific">Pseudomonas veronii</name>
    <dbReference type="NCBI Taxonomy" id="76761"/>
    <lineage>
        <taxon>Bacteria</taxon>
        <taxon>Pseudomonadati</taxon>
        <taxon>Pseudomonadota</taxon>
        <taxon>Gammaproteobacteria</taxon>
        <taxon>Pseudomonadales</taxon>
        <taxon>Pseudomonadaceae</taxon>
        <taxon>Pseudomonas</taxon>
    </lineage>
</organism>
<proteinExistence type="predicted"/>
<accession>A0A7Y0ZR48</accession>
<evidence type="ECO:0000313" key="2">
    <source>
        <dbReference type="EMBL" id="NMX96359.1"/>
    </source>
</evidence>
<dbReference type="InterPro" id="IPR041436">
    <property type="entry name" value="RNAse_A_bac"/>
</dbReference>
<sequence length="279" mass="29749">MSQEGEFSVVISQVQMAAILERESLSATEIATNRIFGGLRIVGGIIELGGAGVLCAIPEPTMITKVGCAAMGIHAADQLAAGSAQLLTGLTVDSYAYKSGQAMANGLGASAQVGQGMGLAMEFAVPLSVANLYNAFRVSSIRAGRMTLNVSERPLHAPKSLGGGHAYSVHVDKPLEFLQKRALKMPGAESISTFGNAEKAEWAVSQVLQRNKLKVIFMSKVKMRSSVYTLEADLGQIVGWGIRPRSPATVIEMTKVRVVIKYAEFNNMPMYILTAFPIL</sequence>